<gene>
    <name evidence="2" type="ordered locus">RHOM_03005</name>
</gene>
<evidence type="ECO:0000313" key="2">
    <source>
        <dbReference type="EMBL" id="AEN95723.1"/>
    </source>
</evidence>
<sequence length="199" mass="22953">MQYGRQSDEAEAAMIKNPYQKDYQNELKQNRHGLLVTRTSYQGDFYVLPFDEQQKRRTGIFNVIWTIALWVIELGMGLLNPDSSRTAWIVFPYLFVILPLGYMLYGAVSYIGAPVRMHRAHYETGLLRMKRSCIGAMVLTGIGAVLDLVYMVLHRGGIRMGMECIYLICHFLFLAVAFFFGKYYDRNYSGILIENATME</sequence>
<keyword evidence="1" id="KW-1133">Transmembrane helix</keyword>
<dbReference type="eggNOG" id="ENOG503057V">
    <property type="taxonomic scope" value="Bacteria"/>
</dbReference>
<dbReference type="OrthoDB" id="2001017at2"/>
<protein>
    <submittedName>
        <fullName evidence="2">Uncharacterized protein</fullName>
    </submittedName>
</protein>
<organism evidence="2 3">
    <name type="scientific">Roseburia hominis (strain DSM 16839 / JCM 17582 / NCIMB 14029 / A2-183)</name>
    <dbReference type="NCBI Taxonomy" id="585394"/>
    <lineage>
        <taxon>Bacteria</taxon>
        <taxon>Bacillati</taxon>
        <taxon>Bacillota</taxon>
        <taxon>Clostridia</taxon>
        <taxon>Lachnospirales</taxon>
        <taxon>Lachnospiraceae</taxon>
        <taxon>Roseburia</taxon>
    </lineage>
</organism>
<dbReference type="HOGENOM" id="CLU_1371321_0_0_9"/>
<reference evidence="2 3" key="1">
    <citation type="journal article" date="2015" name="Genome Announc.">
        <title>Complete genome sequence of the human gut symbiont Roseburia hominis.</title>
        <authorList>
            <person name="Travis A.J."/>
            <person name="Kelly D."/>
            <person name="Flint H.J."/>
            <person name="Aminov R.I."/>
        </authorList>
    </citation>
    <scope>NUCLEOTIDE SEQUENCE [LARGE SCALE GENOMIC DNA]</scope>
    <source>
        <strain evidence="3">DSM 16839 / JCM 17582 / NCIMB 14029 / A2-183</strain>
    </source>
</reference>
<dbReference type="KEGG" id="rho:RHOM_03005"/>
<feature type="transmembrane region" description="Helical" evidence="1">
    <location>
        <begin position="165"/>
        <end position="184"/>
    </location>
</feature>
<dbReference type="RefSeq" id="WP_014078768.1">
    <property type="nucleotide sequence ID" value="NC_015977.1"/>
</dbReference>
<dbReference type="EMBL" id="CP003040">
    <property type="protein sequence ID" value="AEN95723.1"/>
    <property type="molecule type" value="Genomic_DNA"/>
</dbReference>
<feature type="transmembrane region" description="Helical" evidence="1">
    <location>
        <begin position="134"/>
        <end position="153"/>
    </location>
</feature>
<evidence type="ECO:0000313" key="3">
    <source>
        <dbReference type="Proteomes" id="UP000008178"/>
    </source>
</evidence>
<dbReference type="GeneID" id="93722470"/>
<dbReference type="Proteomes" id="UP000008178">
    <property type="component" value="Chromosome"/>
</dbReference>
<accession>G2T0P1</accession>
<name>G2T0P1_ROSHA</name>
<feature type="transmembrane region" description="Helical" evidence="1">
    <location>
        <begin position="60"/>
        <end position="79"/>
    </location>
</feature>
<dbReference type="AlphaFoldDB" id="G2T0P1"/>
<dbReference type="BioCyc" id="RHOM585394:G1H02-626-MONOMER"/>
<dbReference type="STRING" id="585394.RHOM_03005"/>
<keyword evidence="3" id="KW-1185">Reference proteome</keyword>
<keyword evidence="1" id="KW-0812">Transmembrane</keyword>
<evidence type="ECO:0000256" key="1">
    <source>
        <dbReference type="SAM" id="Phobius"/>
    </source>
</evidence>
<proteinExistence type="predicted"/>
<keyword evidence="1" id="KW-0472">Membrane</keyword>
<feature type="transmembrane region" description="Helical" evidence="1">
    <location>
        <begin position="91"/>
        <end position="113"/>
    </location>
</feature>